<proteinExistence type="predicted"/>
<keyword evidence="2" id="KW-1185">Reference proteome</keyword>
<protein>
    <submittedName>
        <fullName evidence="1">Uncharacterized protein</fullName>
    </submittedName>
</protein>
<accession>A0ABQ7QQ98</accession>
<evidence type="ECO:0000313" key="2">
    <source>
        <dbReference type="Proteomes" id="UP000823941"/>
    </source>
</evidence>
<dbReference type="EMBL" id="JAHIBW010000010">
    <property type="protein sequence ID" value="KAG7307220.1"/>
    <property type="molecule type" value="Genomic_DNA"/>
</dbReference>
<sequence length="67" mass="7973">MPLSVVRWCYRGGSECERDRLRSFNKVWHFRAEGDKPGAAPRRGLSFCVSRQRWSVFQLRRLIPRAH</sequence>
<name>A0ABQ7QQ98_PLUXY</name>
<dbReference type="Proteomes" id="UP000823941">
    <property type="component" value="Chromosome 10"/>
</dbReference>
<reference evidence="1 2" key="1">
    <citation type="submission" date="2021-06" db="EMBL/GenBank/DDBJ databases">
        <title>A haploid diamondback moth (Plutella xylostella L.) genome assembly resolves 31 chromosomes and identifies a diamide resistance mutation.</title>
        <authorList>
            <person name="Ward C.M."/>
            <person name="Perry K.D."/>
            <person name="Baker G."/>
            <person name="Powis K."/>
            <person name="Heckel D.G."/>
            <person name="Baxter S.W."/>
        </authorList>
    </citation>
    <scope>NUCLEOTIDE SEQUENCE [LARGE SCALE GENOMIC DNA]</scope>
    <source>
        <strain evidence="1 2">LV</strain>
        <tissue evidence="1">Single pupa</tissue>
    </source>
</reference>
<gene>
    <name evidence="1" type="ORF">JYU34_007376</name>
</gene>
<comment type="caution">
    <text evidence="1">The sequence shown here is derived from an EMBL/GenBank/DDBJ whole genome shotgun (WGS) entry which is preliminary data.</text>
</comment>
<evidence type="ECO:0000313" key="1">
    <source>
        <dbReference type="EMBL" id="KAG7307220.1"/>
    </source>
</evidence>
<organism evidence="1 2">
    <name type="scientific">Plutella xylostella</name>
    <name type="common">Diamondback moth</name>
    <name type="synonym">Plutella maculipennis</name>
    <dbReference type="NCBI Taxonomy" id="51655"/>
    <lineage>
        <taxon>Eukaryota</taxon>
        <taxon>Metazoa</taxon>
        <taxon>Ecdysozoa</taxon>
        <taxon>Arthropoda</taxon>
        <taxon>Hexapoda</taxon>
        <taxon>Insecta</taxon>
        <taxon>Pterygota</taxon>
        <taxon>Neoptera</taxon>
        <taxon>Endopterygota</taxon>
        <taxon>Lepidoptera</taxon>
        <taxon>Glossata</taxon>
        <taxon>Ditrysia</taxon>
        <taxon>Yponomeutoidea</taxon>
        <taxon>Plutellidae</taxon>
        <taxon>Plutella</taxon>
    </lineage>
</organism>